<dbReference type="Pfam" id="PF00528">
    <property type="entry name" value="BPD_transp_1"/>
    <property type="match status" value="1"/>
</dbReference>
<evidence type="ECO:0000313" key="8">
    <source>
        <dbReference type="EMBL" id="NHN32527.1"/>
    </source>
</evidence>
<feature type="transmembrane region" description="Helical" evidence="6">
    <location>
        <begin position="12"/>
        <end position="29"/>
    </location>
</feature>
<keyword evidence="3 6" id="KW-0812">Transmembrane</keyword>
<evidence type="ECO:0000256" key="3">
    <source>
        <dbReference type="ARBA" id="ARBA00022692"/>
    </source>
</evidence>
<organism evidence="8 9">
    <name type="scientific">Paenibacillus agricola</name>
    <dbReference type="NCBI Taxonomy" id="2716264"/>
    <lineage>
        <taxon>Bacteria</taxon>
        <taxon>Bacillati</taxon>
        <taxon>Bacillota</taxon>
        <taxon>Bacilli</taxon>
        <taxon>Bacillales</taxon>
        <taxon>Paenibacillaceae</taxon>
        <taxon>Paenibacillus</taxon>
    </lineage>
</organism>
<evidence type="ECO:0000259" key="7">
    <source>
        <dbReference type="PROSITE" id="PS50928"/>
    </source>
</evidence>
<dbReference type="InterPro" id="IPR035906">
    <property type="entry name" value="MetI-like_sf"/>
</dbReference>
<dbReference type="PANTHER" id="PTHR43376">
    <property type="entry name" value="OLIGOPEPTIDE TRANSPORT SYSTEM PERMEASE PROTEIN"/>
    <property type="match status" value="1"/>
</dbReference>
<gene>
    <name evidence="8" type="ORF">G9U52_22040</name>
</gene>
<dbReference type="CDD" id="cd06261">
    <property type="entry name" value="TM_PBP2"/>
    <property type="match status" value="1"/>
</dbReference>
<feature type="transmembrane region" description="Helical" evidence="6">
    <location>
        <begin position="251"/>
        <end position="273"/>
    </location>
</feature>
<feature type="transmembrane region" description="Helical" evidence="6">
    <location>
        <begin position="136"/>
        <end position="158"/>
    </location>
</feature>
<evidence type="ECO:0000256" key="1">
    <source>
        <dbReference type="ARBA" id="ARBA00004141"/>
    </source>
</evidence>
<sequence>MILKNNKYGSYLLVLVFVLLLNFWLPRLLPGGPVEYITGGGEEGVVFLTEAQKAAMLEYYHLDDSVGQQFMKYLKGIFTLDFGLSINHKAPVNSIIIERLPWTMFIVGIASIFSIIIGLLAGLYSAWRYPGKTDRGLFLSMLSLSTIPEFVIGMVFLISMSVKLKWFPLSGAKTAFLRSDLWMDHATDIARHAVLPALTLTIGSLAGIYLLMRNEAIRVRNEPYVEFASAKGIGSQGIVFKHIARNAALPLVTMIIIRMGALMAGSILVESVFAYPGVGKLLQEAILGRDYPLLHGLFLLMTLFVLLLNFIADMIYPYLDPRIRTAAKRGMQG</sequence>
<proteinExistence type="inferred from homology"/>
<name>A0ABX0J7W8_9BACL</name>
<dbReference type="RefSeq" id="WP_166152809.1">
    <property type="nucleotide sequence ID" value="NZ_JAAOIW010000008.1"/>
</dbReference>
<comment type="subcellular location">
    <subcellularLocation>
        <location evidence="6">Cell membrane</location>
        <topology evidence="6">Multi-pass membrane protein</topology>
    </subcellularLocation>
    <subcellularLocation>
        <location evidence="1">Membrane</location>
        <topology evidence="1">Multi-pass membrane protein</topology>
    </subcellularLocation>
</comment>
<feature type="transmembrane region" description="Helical" evidence="6">
    <location>
        <begin position="189"/>
        <end position="211"/>
    </location>
</feature>
<keyword evidence="4 6" id="KW-1133">Transmembrane helix</keyword>
<dbReference type="Proteomes" id="UP001165962">
    <property type="component" value="Unassembled WGS sequence"/>
</dbReference>
<evidence type="ECO:0000313" key="9">
    <source>
        <dbReference type="Proteomes" id="UP001165962"/>
    </source>
</evidence>
<feature type="domain" description="ABC transmembrane type-1" evidence="7">
    <location>
        <begin position="100"/>
        <end position="312"/>
    </location>
</feature>
<dbReference type="PROSITE" id="PS50928">
    <property type="entry name" value="ABC_TM1"/>
    <property type="match status" value="1"/>
</dbReference>
<dbReference type="SUPFAM" id="SSF161098">
    <property type="entry name" value="MetI-like"/>
    <property type="match status" value="1"/>
</dbReference>
<reference evidence="8" key="1">
    <citation type="submission" date="2020-03" db="EMBL/GenBank/DDBJ databases">
        <title>Draft sequencing of Paenibacilllus sp. S3N08.</title>
        <authorList>
            <person name="Kim D.-U."/>
        </authorList>
    </citation>
    <scope>NUCLEOTIDE SEQUENCE</scope>
    <source>
        <strain evidence="8">S3N08</strain>
    </source>
</reference>
<evidence type="ECO:0000256" key="4">
    <source>
        <dbReference type="ARBA" id="ARBA00022989"/>
    </source>
</evidence>
<evidence type="ECO:0000256" key="2">
    <source>
        <dbReference type="ARBA" id="ARBA00022448"/>
    </source>
</evidence>
<keyword evidence="5 6" id="KW-0472">Membrane</keyword>
<comment type="similarity">
    <text evidence="6">Belongs to the binding-protein-dependent transport system permease family.</text>
</comment>
<dbReference type="EMBL" id="JAAOIW010000008">
    <property type="protein sequence ID" value="NHN32527.1"/>
    <property type="molecule type" value="Genomic_DNA"/>
</dbReference>
<keyword evidence="9" id="KW-1185">Reference proteome</keyword>
<accession>A0ABX0J7W8</accession>
<dbReference type="InterPro" id="IPR000515">
    <property type="entry name" value="MetI-like"/>
</dbReference>
<keyword evidence="2 6" id="KW-0813">Transport</keyword>
<evidence type="ECO:0000256" key="6">
    <source>
        <dbReference type="RuleBase" id="RU363032"/>
    </source>
</evidence>
<comment type="caution">
    <text evidence="8">The sequence shown here is derived from an EMBL/GenBank/DDBJ whole genome shotgun (WGS) entry which is preliminary data.</text>
</comment>
<feature type="transmembrane region" description="Helical" evidence="6">
    <location>
        <begin position="102"/>
        <end position="124"/>
    </location>
</feature>
<dbReference type="Gene3D" id="1.10.3720.10">
    <property type="entry name" value="MetI-like"/>
    <property type="match status" value="1"/>
</dbReference>
<dbReference type="PANTHER" id="PTHR43376:SF1">
    <property type="entry name" value="OLIGOPEPTIDE TRANSPORT SYSTEM PERMEASE PROTEIN"/>
    <property type="match status" value="1"/>
</dbReference>
<evidence type="ECO:0000256" key="5">
    <source>
        <dbReference type="ARBA" id="ARBA00023136"/>
    </source>
</evidence>
<feature type="transmembrane region" description="Helical" evidence="6">
    <location>
        <begin position="293"/>
        <end position="319"/>
    </location>
</feature>
<protein>
    <submittedName>
        <fullName evidence="8">ABC transporter permease</fullName>
    </submittedName>
</protein>